<dbReference type="PANTHER" id="PTHR11002">
    <property type="entry name" value="CARBONIC ANHYDRASE"/>
    <property type="match status" value="1"/>
</dbReference>
<accession>A0A369CD44</accession>
<evidence type="ECO:0000256" key="3">
    <source>
        <dbReference type="ARBA" id="ARBA00014628"/>
    </source>
</evidence>
<comment type="caution">
    <text evidence="11">The sequence shown here is derived from an EMBL/GenBank/DDBJ whole genome shotgun (WGS) entry which is preliminary data.</text>
</comment>
<dbReference type="InterPro" id="IPR036874">
    <property type="entry name" value="Carbonic_anhydrase_sf"/>
</dbReference>
<dbReference type="InterPro" id="IPR015892">
    <property type="entry name" value="Carbonic_anhydrase_CS"/>
</dbReference>
<dbReference type="GO" id="GO:0004089">
    <property type="term" value="F:carbonate dehydratase activity"/>
    <property type="evidence" value="ECO:0007669"/>
    <property type="project" value="UniProtKB-UniRule"/>
</dbReference>
<sequence>MNAIDELLQGYGRFRAGYYPQKQELFDRLSREGQSPRVAMVACCDSRVDPAIILDCSPGEMFVIRNVANLVPPYEQAGTYHGTSAALEFAVLDLQVEHVVIMGHAYCGGIRSLITTEPAPGRQREFIGPWMDIARDACKVAFDRARADAAHPARECEQAGVRASLDNLRTFPWVRDREAEGRLQLHGWYFDLDQGELLALDAETDRFEVIEAPIPESLERHAL</sequence>
<dbReference type="EC" id="4.2.1.1" evidence="2 10"/>
<organism evidence="11 12">
    <name type="scientific">Thioalbus denitrificans</name>
    <dbReference type="NCBI Taxonomy" id="547122"/>
    <lineage>
        <taxon>Bacteria</taxon>
        <taxon>Pseudomonadati</taxon>
        <taxon>Pseudomonadota</taxon>
        <taxon>Gammaproteobacteria</taxon>
        <taxon>Chromatiales</taxon>
        <taxon>Ectothiorhodospiraceae</taxon>
        <taxon>Thioalbus</taxon>
    </lineage>
</organism>
<keyword evidence="5 9" id="KW-0862">Zinc</keyword>
<dbReference type="AlphaFoldDB" id="A0A369CD44"/>
<evidence type="ECO:0000256" key="5">
    <source>
        <dbReference type="ARBA" id="ARBA00022833"/>
    </source>
</evidence>
<dbReference type="RefSeq" id="WP_114279252.1">
    <property type="nucleotide sequence ID" value="NZ_QPJY01000003.1"/>
</dbReference>
<dbReference type="PROSITE" id="PS00705">
    <property type="entry name" value="PROK_CO2_ANHYDRASE_2"/>
    <property type="match status" value="1"/>
</dbReference>
<comment type="cofactor">
    <cofactor evidence="9">
        <name>Zn(2+)</name>
        <dbReference type="ChEBI" id="CHEBI:29105"/>
    </cofactor>
    <text evidence="9">Binds 1 zinc ion per subunit.</text>
</comment>
<keyword evidence="12" id="KW-1185">Reference proteome</keyword>
<evidence type="ECO:0000256" key="9">
    <source>
        <dbReference type="PIRSR" id="PIRSR601765-1"/>
    </source>
</evidence>
<gene>
    <name evidence="11" type="ORF">DFQ59_10319</name>
</gene>
<evidence type="ECO:0000256" key="2">
    <source>
        <dbReference type="ARBA" id="ARBA00012925"/>
    </source>
</evidence>
<evidence type="ECO:0000256" key="10">
    <source>
        <dbReference type="RuleBase" id="RU003956"/>
    </source>
</evidence>
<evidence type="ECO:0000256" key="6">
    <source>
        <dbReference type="ARBA" id="ARBA00023239"/>
    </source>
</evidence>
<feature type="binding site" evidence="9">
    <location>
        <position position="104"/>
    </location>
    <ligand>
        <name>Zn(2+)</name>
        <dbReference type="ChEBI" id="CHEBI:29105"/>
    </ligand>
</feature>
<dbReference type="SMART" id="SM00947">
    <property type="entry name" value="Pro_CA"/>
    <property type="match status" value="1"/>
</dbReference>
<dbReference type="Proteomes" id="UP000252707">
    <property type="component" value="Unassembled WGS sequence"/>
</dbReference>
<evidence type="ECO:0000256" key="1">
    <source>
        <dbReference type="ARBA" id="ARBA00006217"/>
    </source>
</evidence>
<feature type="binding site" evidence="9">
    <location>
        <position position="45"/>
    </location>
    <ligand>
        <name>Zn(2+)</name>
        <dbReference type="ChEBI" id="CHEBI:29105"/>
    </ligand>
</feature>
<protein>
    <recommendedName>
        <fullName evidence="3 10">Carbonic anhydrase</fullName>
        <ecNumber evidence="2 10">4.2.1.1</ecNumber>
    </recommendedName>
    <alternativeName>
        <fullName evidence="7 10">Carbonate dehydratase</fullName>
    </alternativeName>
</protein>
<dbReference type="FunFam" id="3.40.1050.10:FF:000003">
    <property type="entry name" value="Carbonic anhydrase"/>
    <property type="match status" value="1"/>
</dbReference>
<feature type="binding site" evidence="9">
    <location>
        <position position="107"/>
    </location>
    <ligand>
        <name>Zn(2+)</name>
        <dbReference type="ChEBI" id="CHEBI:29105"/>
    </ligand>
</feature>
<reference evidence="11 12" key="1">
    <citation type="submission" date="2018-07" db="EMBL/GenBank/DDBJ databases">
        <title>Genomic Encyclopedia of Type Strains, Phase IV (KMG-IV): sequencing the most valuable type-strain genomes for metagenomic binning, comparative biology and taxonomic classification.</title>
        <authorList>
            <person name="Goeker M."/>
        </authorList>
    </citation>
    <scope>NUCLEOTIDE SEQUENCE [LARGE SCALE GENOMIC DNA]</scope>
    <source>
        <strain evidence="11 12">DSM 26407</strain>
    </source>
</reference>
<dbReference type="InterPro" id="IPR001765">
    <property type="entry name" value="Carbonic_anhydrase"/>
</dbReference>
<dbReference type="Gene3D" id="3.40.1050.10">
    <property type="entry name" value="Carbonic anhydrase"/>
    <property type="match status" value="1"/>
</dbReference>
<dbReference type="OrthoDB" id="9769739at2"/>
<dbReference type="GO" id="GO:0008270">
    <property type="term" value="F:zinc ion binding"/>
    <property type="evidence" value="ECO:0007669"/>
    <property type="project" value="UniProtKB-UniRule"/>
</dbReference>
<dbReference type="InterPro" id="IPR045066">
    <property type="entry name" value="Beta_CA_cladeB"/>
</dbReference>
<proteinExistence type="inferred from homology"/>
<dbReference type="PANTHER" id="PTHR11002:SF76">
    <property type="entry name" value="CARBONIC ANHYDRASE"/>
    <property type="match status" value="1"/>
</dbReference>
<dbReference type="Pfam" id="PF00484">
    <property type="entry name" value="Pro_CA"/>
    <property type="match status" value="1"/>
</dbReference>
<comment type="catalytic activity">
    <reaction evidence="8 10">
        <text>hydrogencarbonate + H(+) = CO2 + H2O</text>
        <dbReference type="Rhea" id="RHEA:10748"/>
        <dbReference type="ChEBI" id="CHEBI:15377"/>
        <dbReference type="ChEBI" id="CHEBI:15378"/>
        <dbReference type="ChEBI" id="CHEBI:16526"/>
        <dbReference type="ChEBI" id="CHEBI:17544"/>
        <dbReference type="EC" id="4.2.1.1"/>
    </reaction>
</comment>
<evidence type="ECO:0000256" key="8">
    <source>
        <dbReference type="ARBA" id="ARBA00048348"/>
    </source>
</evidence>
<dbReference type="CDD" id="cd00884">
    <property type="entry name" value="beta_CA_cladeB"/>
    <property type="match status" value="1"/>
</dbReference>
<evidence type="ECO:0000256" key="7">
    <source>
        <dbReference type="ARBA" id="ARBA00031969"/>
    </source>
</evidence>
<evidence type="ECO:0000313" key="11">
    <source>
        <dbReference type="EMBL" id="RCX31055.1"/>
    </source>
</evidence>
<feature type="binding site" evidence="9">
    <location>
        <position position="43"/>
    </location>
    <ligand>
        <name>Zn(2+)</name>
        <dbReference type="ChEBI" id="CHEBI:29105"/>
    </ligand>
</feature>
<name>A0A369CD44_9GAMM</name>
<evidence type="ECO:0000313" key="12">
    <source>
        <dbReference type="Proteomes" id="UP000252707"/>
    </source>
</evidence>
<keyword evidence="6 10" id="KW-0456">Lyase</keyword>
<dbReference type="EMBL" id="QPJY01000003">
    <property type="protein sequence ID" value="RCX31055.1"/>
    <property type="molecule type" value="Genomic_DNA"/>
</dbReference>
<dbReference type="GO" id="GO:0015976">
    <property type="term" value="P:carbon utilization"/>
    <property type="evidence" value="ECO:0007669"/>
    <property type="project" value="InterPro"/>
</dbReference>
<comment type="function">
    <text evidence="10">Reversible hydration of carbon dioxide.</text>
</comment>
<evidence type="ECO:0000256" key="4">
    <source>
        <dbReference type="ARBA" id="ARBA00022723"/>
    </source>
</evidence>
<comment type="similarity">
    <text evidence="1 10">Belongs to the beta-class carbonic anhydrase family.</text>
</comment>
<dbReference type="SUPFAM" id="SSF53056">
    <property type="entry name" value="beta-carbonic anhydrase, cab"/>
    <property type="match status" value="1"/>
</dbReference>
<keyword evidence="4 9" id="KW-0479">Metal-binding</keyword>